<evidence type="ECO:0000313" key="2">
    <source>
        <dbReference type="EMBL" id="EGL83527.1"/>
    </source>
</evidence>
<name>F5L560_CALTT</name>
<comment type="caution">
    <text evidence="2">The sequence shown here is derived from an EMBL/GenBank/DDBJ whole genome shotgun (WGS) entry which is preliminary data.</text>
</comment>
<keyword evidence="1" id="KW-1133">Transmembrane helix</keyword>
<evidence type="ECO:0000256" key="1">
    <source>
        <dbReference type="SAM" id="Phobius"/>
    </source>
</evidence>
<gene>
    <name evidence="2" type="ORF">CathTA2_0923</name>
</gene>
<feature type="transmembrane region" description="Helical" evidence="1">
    <location>
        <begin position="12"/>
        <end position="38"/>
    </location>
</feature>
<sequence length="62" mass="7339">MYWLTQNLVHILMNAVIILFIQLIAVVLASRFGLYVWLLKRIFAFRARVLKERAKKDGRPSH</sequence>
<keyword evidence="1" id="KW-0812">Transmembrane</keyword>
<reference evidence="2 3" key="1">
    <citation type="journal article" date="2011" name="J. Bacteriol.">
        <title>Draft genome sequence of the thermoalkaliphilic Caldalkalibacillus thermarum strain TA2.A1.</title>
        <authorList>
            <person name="Kalamorz F."/>
            <person name="Keis S."/>
            <person name="McMillan D.G."/>
            <person name="Olsson K."/>
            <person name="Stanton J.A."/>
            <person name="Stockwell P."/>
            <person name="Black M.A."/>
            <person name="Klingeman D.M."/>
            <person name="Land M.L."/>
            <person name="Han C.S."/>
            <person name="Martin S.L."/>
            <person name="Becher S.A."/>
            <person name="Peddie C.J."/>
            <person name="Morgan H.W."/>
            <person name="Matthies D."/>
            <person name="Preiss L."/>
            <person name="Meier T."/>
            <person name="Brown S.D."/>
            <person name="Cook G.M."/>
        </authorList>
    </citation>
    <scope>NUCLEOTIDE SEQUENCE [LARGE SCALE GENOMIC DNA]</scope>
    <source>
        <strain evidence="2 3">TA2.A1</strain>
    </source>
</reference>
<dbReference type="RefSeq" id="WP_007503556.1">
    <property type="nucleotide sequence ID" value="NZ_AFCE01000099.1"/>
</dbReference>
<organism evidence="2 3">
    <name type="scientific">Caldalkalibacillus thermarum (strain TA2.A1)</name>
    <dbReference type="NCBI Taxonomy" id="986075"/>
    <lineage>
        <taxon>Bacteria</taxon>
        <taxon>Bacillati</taxon>
        <taxon>Bacillota</taxon>
        <taxon>Bacilli</taxon>
        <taxon>Bacillales</taxon>
        <taxon>Bacillaceae</taxon>
        <taxon>Caldalkalibacillus</taxon>
    </lineage>
</organism>
<protein>
    <submittedName>
        <fullName evidence="2">Uncharacterized protein</fullName>
    </submittedName>
</protein>
<evidence type="ECO:0000313" key="3">
    <source>
        <dbReference type="Proteomes" id="UP000010716"/>
    </source>
</evidence>
<accession>F5L560</accession>
<keyword evidence="1" id="KW-0472">Membrane</keyword>
<proteinExistence type="predicted"/>
<dbReference type="AlphaFoldDB" id="F5L560"/>
<dbReference type="EMBL" id="AFCE01000099">
    <property type="protein sequence ID" value="EGL83527.1"/>
    <property type="molecule type" value="Genomic_DNA"/>
</dbReference>
<dbReference type="Proteomes" id="UP000010716">
    <property type="component" value="Unassembled WGS sequence"/>
</dbReference>